<sequence>MNGAGGAGAGDAMQQKRAAAESEEQRALKQMKTEAAASSNMAQANAMAASQAMFGSQPFFMNSQSMQQTLQMAPQSMMGLMNSIPASQAQSQRQIQQQYAAAMSARQNAQQQRQQQAVTMAAMMGHQNVSVMPAAMQQGLQNRVSAEDLTKGGATALSVRCKHLEVIAGYPIKPFAEKFIEPYLQRWIREKLLNVDRWMMNVREVFTVMIGLYSLKRACIAHNMLEKVIGLVEARKLTATDYFGWHPAIEGPTVRCSSLCAICGIRNLPEVDVCSRCQHKLAFPSVFTKFSGSILAAFYAEQLGIQLGATTLDVFAHTNTVRGMYTGLLPIDTDGVMWGQFADQLRMIFSFLDVMSDFGALQLNPDLFVPEVNIIFNAAYVNQAMLASEYEVVGKFLQCMKLFGRSKTAENLNMISSCERFLLFKQLPTGSWCKVGAGMVDQYKATVTCSK</sequence>
<protein>
    <submittedName>
        <fullName evidence="3">Uncharacterized protein</fullName>
    </submittedName>
</protein>
<feature type="region of interest" description="Disordered" evidence="1">
    <location>
        <begin position="1"/>
        <end position="30"/>
    </location>
</feature>
<evidence type="ECO:0000313" key="3">
    <source>
        <dbReference type="EMBL" id="RLN67856.1"/>
    </source>
</evidence>
<dbReference type="Proteomes" id="UP000277300">
    <property type="component" value="Unassembled WGS sequence"/>
</dbReference>
<evidence type="ECO:0000313" key="4">
    <source>
        <dbReference type="Proteomes" id="UP000277300"/>
    </source>
</evidence>
<name>A0A3F2S1X1_9STRA</name>
<organism evidence="3 4">
    <name type="scientific">Phytophthora kernoviae</name>
    <dbReference type="NCBI Taxonomy" id="325452"/>
    <lineage>
        <taxon>Eukaryota</taxon>
        <taxon>Sar</taxon>
        <taxon>Stramenopiles</taxon>
        <taxon>Oomycota</taxon>
        <taxon>Peronosporomycetes</taxon>
        <taxon>Peronosporales</taxon>
        <taxon>Peronosporaceae</taxon>
        <taxon>Phytophthora</taxon>
    </lineage>
</organism>
<evidence type="ECO:0000313" key="5">
    <source>
        <dbReference type="Proteomes" id="UP000284657"/>
    </source>
</evidence>
<dbReference type="EMBL" id="MBDO02000019">
    <property type="protein sequence ID" value="RLN67856.1"/>
    <property type="molecule type" value="Genomic_DNA"/>
</dbReference>
<evidence type="ECO:0000313" key="2">
    <source>
        <dbReference type="EMBL" id="RLN46591.1"/>
    </source>
</evidence>
<evidence type="ECO:0000256" key="1">
    <source>
        <dbReference type="SAM" id="MobiDB-lite"/>
    </source>
</evidence>
<dbReference type="OrthoDB" id="64020at2759"/>
<dbReference type="AlphaFoldDB" id="A0A3F2S1X1"/>
<gene>
    <name evidence="2" type="ORF">BBJ29_005686</name>
    <name evidence="3" type="ORF">BBP00_00001391</name>
</gene>
<proteinExistence type="predicted"/>
<comment type="caution">
    <text evidence="3">The sequence shown here is derived from an EMBL/GenBank/DDBJ whole genome shotgun (WGS) entry which is preliminary data.</text>
</comment>
<dbReference type="EMBL" id="MBAD02002564">
    <property type="protein sequence ID" value="RLN46591.1"/>
    <property type="molecule type" value="Genomic_DNA"/>
</dbReference>
<reference evidence="4 5" key="1">
    <citation type="submission" date="2018-07" db="EMBL/GenBank/DDBJ databases">
        <title>Genome sequencing of oomycete isolates from Chile give support for New Zealand origin for Phytophthora kernoviae and make available the first Nothophytophthora sp. genome.</title>
        <authorList>
            <person name="Studholme D.J."/>
            <person name="Sanfuentes E."/>
            <person name="Panda P."/>
            <person name="Hill R."/>
            <person name="Sambles C."/>
            <person name="Grant M."/>
            <person name="Williams N.M."/>
            <person name="Mcdougal R.L."/>
        </authorList>
    </citation>
    <scope>NUCLEOTIDE SEQUENCE [LARGE SCALE GENOMIC DNA]</scope>
    <source>
        <strain evidence="3">Chile6</strain>
        <strain evidence="2">Chile7</strain>
    </source>
</reference>
<feature type="compositionally biased region" description="Basic and acidic residues" evidence="1">
    <location>
        <begin position="18"/>
        <end position="27"/>
    </location>
</feature>
<dbReference type="Proteomes" id="UP000284657">
    <property type="component" value="Unassembled WGS sequence"/>
</dbReference>
<accession>A0A3F2S1X1</accession>